<dbReference type="InterPro" id="IPR047794">
    <property type="entry name" value="C45_proenzyme-like"/>
</dbReference>
<feature type="non-terminal residue" evidence="2">
    <location>
        <position position="415"/>
    </location>
</feature>
<feature type="non-terminal residue" evidence="2">
    <location>
        <position position="1"/>
    </location>
</feature>
<dbReference type="InterPro" id="IPR029055">
    <property type="entry name" value="Ntn_hydrolases_N"/>
</dbReference>
<dbReference type="NCBIfam" id="NF040521">
    <property type="entry name" value="C45_proenzyme"/>
    <property type="match status" value="1"/>
</dbReference>
<protein>
    <recommendedName>
        <fullName evidence="1">Peptidase C45 hydrolase domain-containing protein</fullName>
    </recommendedName>
</protein>
<dbReference type="SUPFAM" id="SSF56235">
    <property type="entry name" value="N-terminal nucleophile aminohydrolases (Ntn hydrolases)"/>
    <property type="match status" value="1"/>
</dbReference>
<dbReference type="Pfam" id="PF03417">
    <property type="entry name" value="AAT"/>
    <property type="match status" value="1"/>
</dbReference>
<dbReference type="Gene3D" id="3.60.60.10">
    <property type="entry name" value="Penicillin V Acylase, Chain A"/>
    <property type="match status" value="1"/>
</dbReference>
<dbReference type="InterPro" id="IPR005079">
    <property type="entry name" value="Peptidase_C45_hydrolase"/>
</dbReference>
<comment type="caution">
    <text evidence="2">The sequence shown here is derived from an EMBL/GenBank/DDBJ whole genome shotgun (WGS) entry which is preliminary data.</text>
</comment>
<evidence type="ECO:0000313" key="2">
    <source>
        <dbReference type="EMBL" id="GAH24156.1"/>
    </source>
</evidence>
<dbReference type="EMBL" id="BARU01002100">
    <property type="protein sequence ID" value="GAH24156.1"/>
    <property type="molecule type" value="Genomic_DNA"/>
</dbReference>
<sequence length="415" mass="46573">VSIVVLSAIAFGQTSSPVTVTNEVILAKEPGTYMEVRHIVLRGSNEEIGKALGDIAQEWLDIKLGRYAAPVYAKARRLYMEKNYPILLERMKGVARSYGISSTDNTYVTSGLHYDIAPFACSSIYFPASSTANGHTLFSHNLDFYITTMREMIGMEPVEGEHDLYSRIFVMELYPDKGYPSIVAGALDLLNGTQSGMNSEGLIVATLADQMAPASHKISPLGDDSGGLNILQLVRLLLDTCASVEEAKLVLLNNKLTVGFEPIHLQICDRFDNSFIFETSSKDFSDHFTDNNGKPQIMTNHSVYLYPDVNEFPEYSPKATYNTFYRYRTLYDYLQEHQGKFSADNAKKAMSRVYAHTHDVDEGAAYPIPCRTLWPMLYDINERSLEVKFYLKDGEVDPITGDPTLIFSKPFKFKL</sequence>
<gene>
    <name evidence="2" type="ORF">S03H2_05116</name>
</gene>
<reference evidence="2" key="1">
    <citation type="journal article" date="2014" name="Front. Microbiol.">
        <title>High frequency of phylogenetically diverse reductive dehalogenase-homologous genes in deep subseafloor sedimentary metagenomes.</title>
        <authorList>
            <person name="Kawai M."/>
            <person name="Futagami T."/>
            <person name="Toyoda A."/>
            <person name="Takaki Y."/>
            <person name="Nishi S."/>
            <person name="Hori S."/>
            <person name="Arai W."/>
            <person name="Tsubouchi T."/>
            <person name="Morono Y."/>
            <person name="Uchiyama I."/>
            <person name="Ito T."/>
            <person name="Fujiyama A."/>
            <person name="Inagaki F."/>
            <person name="Takami H."/>
        </authorList>
    </citation>
    <scope>NUCLEOTIDE SEQUENCE</scope>
    <source>
        <strain evidence="2">Expedition CK06-06</strain>
    </source>
</reference>
<evidence type="ECO:0000259" key="1">
    <source>
        <dbReference type="Pfam" id="PF03417"/>
    </source>
</evidence>
<accession>X1DSZ7</accession>
<dbReference type="AlphaFoldDB" id="X1DSZ7"/>
<name>X1DSZ7_9ZZZZ</name>
<organism evidence="2">
    <name type="scientific">marine sediment metagenome</name>
    <dbReference type="NCBI Taxonomy" id="412755"/>
    <lineage>
        <taxon>unclassified sequences</taxon>
        <taxon>metagenomes</taxon>
        <taxon>ecological metagenomes</taxon>
    </lineage>
</organism>
<feature type="domain" description="Peptidase C45 hydrolase" evidence="1">
    <location>
        <begin position="137"/>
        <end position="387"/>
    </location>
</feature>
<proteinExistence type="predicted"/>